<evidence type="ECO:0000256" key="1">
    <source>
        <dbReference type="SAM" id="MobiDB-lite"/>
    </source>
</evidence>
<name>A0ABY0GZE5_9PEZI</name>
<sequence length="166" mass="18523">MKRGDIWFRLKDFSLVVATIVTSLGNFLNPHADGDDAAMIDVQDAGDVLDESADVDGAEQKEYDTAARDPARSGTDEAVDSRKGKGKKKAVMESWLDDSLDDEDELEGHLLGDDRPQLKLSSHNGAEQATPPSWMKDEKGESLMKVYRVFTILQEEFDTKFKKIWA</sequence>
<proteinExistence type="predicted"/>
<dbReference type="EMBL" id="QJNS01000396">
    <property type="protein sequence ID" value="RYO78243.1"/>
    <property type="molecule type" value="Genomic_DNA"/>
</dbReference>
<feature type="region of interest" description="Disordered" evidence="1">
    <location>
        <begin position="55"/>
        <end position="91"/>
    </location>
</feature>
<keyword evidence="3" id="KW-1185">Reference proteome</keyword>
<feature type="compositionally biased region" description="Basic and acidic residues" evidence="1">
    <location>
        <begin position="107"/>
        <end position="117"/>
    </location>
</feature>
<feature type="region of interest" description="Disordered" evidence="1">
    <location>
        <begin position="106"/>
        <end position="137"/>
    </location>
</feature>
<reference evidence="2 3" key="1">
    <citation type="submission" date="2018-06" db="EMBL/GenBank/DDBJ databases">
        <title>Complete Genomes of Monosporascus.</title>
        <authorList>
            <person name="Robinson A.J."/>
            <person name="Natvig D.O."/>
        </authorList>
    </citation>
    <scope>NUCLEOTIDE SEQUENCE [LARGE SCALE GENOMIC DNA]</scope>
    <source>
        <strain evidence="2 3">CBS 609.92</strain>
    </source>
</reference>
<gene>
    <name evidence="2" type="ORF">DL762_008793</name>
</gene>
<feature type="compositionally biased region" description="Basic and acidic residues" evidence="1">
    <location>
        <begin position="58"/>
        <end position="83"/>
    </location>
</feature>
<dbReference type="Proteomes" id="UP000294003">
    <property type="component" value="Unassembled WGS sequence"/>
</dbReference>
<accession>A0ABY0GZE5</accession>
<protein>
    <submittedName>
        <fullName evidence="2">Uncharacterized protein</fullName>
    </submittedName>
</protein>
<comment type="caution">
    <text evidence="2">The sequence shown here is derived from an EMBL/GenBank/DDBJ whole genome shotgun (WGS) entry which is preliminary data.</text>
</comment>
<evidence type="ECO:0000313" key="2">
    <source>
        <dbReference type="EMBL" id="RYO78243.1"/>
    </source>
</evidence>
<feature type="compositionally biased region" description="Polar residues" evidence="1">
    <location>
        <begin position="119"/>
        <end position="131"/>
    </location>
</feature>
<evidence type="ECO:0000313" key="3">
    <source>
        <dbReference type="Proteomes" id="UP000294003"/>
    </source>
</evidence>
<organism evidence="2 3">
    <name type="scientific">Monosporascus cannonballus</name>
    <dbReference type="NCBI Taxonomy" id="155416"/>
    <lineage>
        <taxon>Eukaryota</taxon>
        <taxon>Fungi</taxon>
        <taxon>Dikarya</taxon>
        <taxon>Ascomycota</taxon>
        <taxon>Pezizomycotina</taxon>
        <taxon>Sordariomycetes</taxon>
        <taxon>Xylariomycetidae</taxon>
        <taxon>Xylariales</taxon>
        <taxon>Xylariales incertae sedis</taxon>
        <taxon>Monosporascus</taxon>
    </lineage>
</organism>